<reference evidence="2" key="2">
    <citation type="submission" date="2020-05" db="UniProtKB">
        <authorList>
            <consortium name="EnsemblMetazoa"/>
        </authorList>
    </citation>
    <scope>IDENTIFICATION</scope>
    <source>
        <strain evidence="2">IAEA</strain>
    </source>
</reference>
<evidence type="ECO:0000313" key="2">
    <source>
        <dbReference type="EnsemblMetazoa" id="GPPI049665-PA"/>
    </source>
</evidence>
<dbReference type="Proteomes" id="UP000092460">
    <property type="component" value="Unassembled WGS sequence"/>
</dbReference>
<protein>
    <submittedName>
        <fullName evidence="2">Uncharacterized protein</fullName>
    </submittedName>
</protein>
<evidence type="ECO:0000256" key="1">
    <source>
        <dbReference type="SAM" id="MobiDB-lite"/>
    </source>
</evidence>
<evidence type="ECO:0000313" key="3">
    <source>
        <dbReference type="Proteomes" id="UP000092460"/>
    </source>
</evidence>
<reference evidence="3" key="1">
    <citation type="submission" date="2015-01" db="EMBL/GenBank/DDBJ databases">
        <authorList>
            <person name="Aksoy S."/>
            <person name="Warren W."/>
            <person name="Wilson R.K."/>
        </authorList>
    </citation>
    <scope>NUCLEOTIDE SEQUENCE [LARGE SCALE GENOMIC DNA]</scope>
    <source>
        <strain evidence="3">IAEA</strain>
    </source>
</reference>
<dbReference type="EMBL" id="JXJN01025972">
    <property type="status" value="NOT_ANNOTATED_CDS"/>
    <property type="molecule type" value="Genomic_DNA"/>
</dbReference>
<keyword evidence="3" id="KW-1185">Reference proteome</keyword>
<dbReference type="AlphaFoldDB" id="A0A1B0C5G9"/>
<accession>A0A1B0C5G9</accession>
<sequence>MHLMSIVFNPEFCLTKLRYLGFEVRIIPLHFALGIDLLLATRYVKVINKKVCGTNGSAVAGTSVLSPNLFTIPHPPHMTVNQGSDVNTNSASISISSDNNSAIHHGRA</sequence>
<dbReference type="VEuPathDB" id="VectorBase:GPPI049665"/>
<dbReference type="STRING" id="67801.A0A1B0C5G9"/>
<organism evidence="2 3">
    <name type="scientific">Glossina palpalis gambiensis</name>
    <dbReference type="NCBI Taxonomy" id="67801"/>
    <lineage>
        <taxon>Eukaryota</taxon>
        <taxon>Metazoa</taxon>
        <taxon>Ecdysozoa</taxon>
        <taxon>Arthropoda</taxon>
        <taxon>Hexapoda</taxon>
        <taxon>Insecta</taxon>
        <taxon>Pterygota</taxon>
        <taxon>Neoptera</taxon>
        <taxon>Endopterygota</taxon>
        <taxon>Diptera</taxon>
        <taxon>Brachycera</taxon>
        <taxon>Muscomorpha</taxon>
        <taxon>Hippoboscoidea</taxon>
        <taxon>Glossinidae</taxon>
        <taxon>Glossina</taxon>
    </lineage>
</organism>
<name>A0A1B0C5G9_9MUSC</name>
<dbReference type="EnsemblMetazoa" id="GPPI049665-RA">
    <property type="protein sequence ID" value="GPPI049665-PA"/>
    <property type="gene ID" value="GPPI049665"/>
</dbReference>
<proteinExistence type="predicted"/>
<feature type="compositionally biased region" description="Low complexity" evidence="1">
    <location>
        <begin position="89"/>
        <end position="108"/>
    </location>
</feature>
<feature type="region of interest" description="Disordered" evidence="1">
    <location>
        <begin position="82"/>
        <end position="108"/>
    </location>
</feature>